<keyword evidence="5 8" id="KW-0460">Magnesium</keyword>
<evidence type="ECO:0000256" key="7">
    <source>
        <dbReference type="ARBA" id="ARBA00023160"/>
    </source>
</evidence>
<comment type="cofactor">
    <cofactor evidence="8">
        <name>Mg(2+)</name>
        <dbReference type="ChEBI" id="CHEBI:18420"/>
    </cofactor>
</comment>
<dbReference type="HAMAP" id="MF_00101">
    <property type="entry name" value="AcpS"/>
    <property type="match status" value="1"/>
</dbReference>
<evidence type="ECO:0000256" key="8">
    <source>
        <dbReference type="HAMAP-Rule" id="MF_00101"/>
    </source>
</evidence>
<dbReference type="GO" id="GO:0005737">
    <property type="term" value="C:cytoplasm"/>
    <property type="evidence" value="ECO:0007669"/>
    <property type="project" value="UniProtKB-SubCell"/>
</dbReference>
<dbReference type="NCBIfam" id="TIGR00556">
    <property type="entry name" value="pantethn_trn"/>
    <property type="match status" value="1"/>
</dbReference>
<dbReference type="GO" id="GO:0008897">
    <property type="term" value="F:holo-[acyl-carrier-protein] synthase activity"/>
    <property type="evidence" value="ECO:0007669"/>
    <property type="project" value="UniProtKB-UniRule"/>
</dbReference>
<evidence type="ECO:0000256" key="6">
    <source>
        <dbReference type="ARBA" id="ARBA00023098"/>
    </source>
</evidence>
<organism evidence="10 11">
    <name type="scientific">Candidatus Nesciobacter abundans</name>
    <dbReference type="NCBI Taxonomy" id="2601668"/>
    <lineage>
        <taxon>Bacteria</taxon>
        <taxon>Pseudomonadati</taxon>
        <taxon>Pseudomonadota</taxon>
        <taxon>Alphaproteobacteria</taxon>
        <taxon>Holosporales</taxon>
        <taxon>Holosporaceae</taxon>
        <taxon>Candidatus Nesciobacter</taxon>
    </lineage>
</organism>
<keyword evidence="8" id="KW-0963">Cytoplasm</keyword>
<gene>
    <name evidence="8 10" type="primary">acpS</name>
    <name evidence="10" type="ORF">FZC36_01280</name>
</gene>
<keyword evidence="3 8" id="KW-0479">Metal-binding</keyword>
<feature type="domain" description="4'-phosphopantetheinyl transferase" evidence="9">
    <location>
        <begin position="4"/>
        <end position="101"/>
    </location>
</feature>
<evidence type="ECO:0000313" key="10">
    <source>
        <dbReference type="EMBL" id="QEK39066.1"/>
    </source>
</evidence>
<evidence type="ECO:0000259" key="9">
    <source>
        <dbReference type="Pfam" id="PF01648"/>
    </source>
</evidence>
<proteinExistence type="inferred from homology"/>
<dbReference type="InterPro" id="IPR037143">
    <property type="entry name" value="4-PPantetheinyl_Trfase_dom_sf"/>
</dbReference>
<keyword evidence="7 8" id="KW-0275">Fatty acid biosynthesis</keyword>
<dbReference type="InterPro" id="IPR004568">
    <property type="entry name" value="Ppantetheine-prot_Trfase_dom"/>
</dbReference>
<protein>
    <recommendedName>
        <fullName evidence="8">Holo-[acyl-carrier-protein] synthase</fullName>
        <shortName evidence="8">Holo-ACP synthase</shortName>
        <ecNumber evidence="8">2.7.8.7</ecNumber>
    </recommendedName>
    <alternativeName>
        <fullName evidence="8">4'-phosphopantetheinyl transferase AcpS</fullName>
    </alternativeName>
</protein>
<dbReference type="Gene3D" id="3.90.470.20">
    <property type="entry name" value="4'-phosphopantetheinyl transferase domain"/>
    <property type="match status" value="1"/>
</dbReference>
<name>A0A5C0UG35_9PROT</name>
<comment type="function">
    <text evidence="8">Transfers the 4'-phosphopantetheine moiety from coenzyme A to a Ser of acyl-carrier-protein.</text>
</comment>
<comment type="catalytic activity">
    <reaction evidence="8">
        <text>apo-[ACP] + CoA = holo-[ACP] + adenosine 3',5'-bisphosphate + H(+)</text>
        <dbReference type="Rhea" id="RHEA:12068"/>
        <dbReference type="Rhea" id="RHEA-COMP:9685"/>
        <dbReference type="Rhea" id="RHEA-COMP:9690"/>
        <dbReference type="ChEBI" id="CHEBI:15378"/>
        <dbReference type="ChEBI" id="CHEBI:29999"/>
        <dbReference type="ChEBI" id="CHEBI:57287"/>
        <dbReference type="ChEBI" id="CHEBI:58343"/>
        <dbReference type="ChEBI" id="CHEBI:64479"/>
        <dbReference type="EC" id="2.7.8.7"/>
    </reaction>
</comment>
<dbReference type="InterPro" id="IPR002582">
    <property type="entry name" value="ACPS"/>
</dbReference>
<dbReference type="GO" id="GO:0006633">
    <property type="term" value="P:fatty acid biosynthetic process"/>
    <property type="evidence" value="ECO:0007669"/>
    <property type="project" value="UniProtKB-UniRule"/>
</dbReference>
<dbReference type="Pfam" id="PF01648">
    <property type="entry name" value="ACPS"/>
    <property type="match status" value="1"/>
</dbReference>
<dbReference type="GO" id="GO:0000287">
    <property type="term" value="F:magnesium ion binding"/>
    <property type="evidence" value="ECO:0007669"/>
    <property type="project" value="UniProtKB-UniRule"/>
</dbReference>
<accession>A0A5C0UG35</accession>
<feature type="binding site" evidence="8">
    <location>
        <position position="8"/>
    </location>
    <ligand>
        <name>Mg(2+)</name>
        <dbReference type="ChEBI" id="CHEBI:18420"/>
    </ligand>
</feature>
<dbReference type="SUPFAM" id="SSF56214">
    <property type="entry name" value="4'-phosphopantetheinyl transferase"/>
    <property type="match status" value="1"/>
</dbReference>
<dbReference type="RefSeq" id="WP_148972189.1">
    <property type="nucleotide sequence ID" value="NZ_CP043314.1"/>
</dbReference>
<evidence type="ECO:0000256" key="5">
    <source>
        <dbReference type="ARBA" id="ARBA00022842"/>
    </source>
</evidence>
<evidence type="ECO:0000256" key="1">
    <source>
        <dbReference type="ARBA" id="ARBA00022516"/>
    </source>
</evidence>
<keyword evidence="11" id="KW-1185">Reference proteome</keyword>
<keyword evidence="1 8" id="KW-0444">Lipid biosynthesis</keyword>
<dbReference type="Proteomes" id="UP000324924">
    <property type="component" value="Chromosome"/>
</dbReference>
<evidence type="ECO:0000256" key="2">
    <source>
        <dbReference type="ARBA" id="ARBA00022679"/>
    </source>
</evidence>
<keyword evidence="6 8" id="KW-0443">Lipid metabolism</keyword>
<dbReference type="InterPro" id="IPR008278">
    <property type="entry name" value="4-PPantetheinyl_Trfase_dom"/>
</dbReference>
<feature type="binding site" evidence="8">
    <location>
        <position position="57"/>
    </location>
    <ligand>
        <name>Mg(2+)</name>
        <dbReference type="ChEBI" id="CHEBI:18420"/>
    </ligand>
</feature>
<evidence type="ECO:0000256" key="3">
    <source>
        <dbReference type="ARBA" id="ARBA00022723"/>
    </source>
</evidence>
<dbReference type="KEGG" id="nabu:FZC36_01280"/>
<dbReference type="EMBL" id="CP043314">
    <property type="protein sequence ID" value="QEK39066.1"/>
    <property type="molecule type" value="Genomic_DNA"/>
</dbReference>
<comment type="subcellular location">
    <subcellularLocation>
        <location evidence="8">Cytoplasm</location>
    </subcellularLocation>
</comment>
<keyword evidence="2 8" id="KW-0808">Transferase</keyword>
<dbReference type="AlphaFoldDB" id="A0A5C0UG35"/>
<dbReference type="NCBIfam" id="TIGR00516">
    <property type="entry name" value="acpS"/>
    <property type="match status" value="1"/>
</dbReference>
<sequence length="132" mass="15066">MIFGIGVDIFNLSRMETVFKRTPNFANRILSQSEKDMKFVNTEMRNEKVGKIFSIKESFSKALGTGIGEHCGWKDISILKNDLGKPIIEIQGKPLESLSTFKRFSIHCSTSDEFINEQKIFISKVIIEIFPD</sequence>
<dbReference type="EC" id="2.7.8.7" evidence="8"/>
<reference evidence="10 11" key="1">
    <citation type="submission" date="2019-08" db="EMBL/GenBank/DDBJ databases">
        <title>Highly reduced genomes of protist endosymbionts show evolutionary convergence.</title>
        <authorList>
            <person name="George E."/>
            <person name="Husnik F."/>
            <person name="Tashyreva D."/>
            <person name="Prokopchuk G."/>
            <person name="Horak A."/>
            <person name="Kwong W.K."/>
            <person name="Lukes J."/>
            <person name="Keeling P.J."/>
        </authorList>
    </citation>
    <scope>NUCLEOTIDE SEQUENCE [LARGE SCALE GENOMIC DNA]</scope>
    <source>
        <strain evidence="10">1604HC</strain>
    </source>
</reference>
<dbReference type="OrthoDB" id="517356at2"/>
<keyword evidence="4 8" id="KW-0276">Fatty acid metabolism</keyword>
<comment type="similarity">
    <text evidence="8">Belongs to the P-Pant transferase superfamily. AcpS family.</text>
</comment>
<evidence type="ECO:0000256" key="4">
    <source>
        <dbReference type="ARBA" id="ARBA00022832"/>
    </source>
</evidence>
<evidence type="ECO:0000313" key="11">
    <source>
        <dbReference type="Proteomes" id="UP000324924"/>
    </source>
</evidence>